<proteinExistence type="predicted"/>
<feature type="region of interest" description="Disordered" evidence="1">
    <location>
        <begin position="1"/>
        <end position="24"/>
    </location>
</feature>
<dbReference type="RefSeq" id="WP_108184794.1">
    <property type="nucleotide sequence ID" value="NZ_JAEKCZ010000034.1"/>
</dbReference>
<organism evidence="2 3">
    <name type="scientific">Pseudomonas psychrophila</name>
    <dbReference type="NCBI Taxonomy" id="122355"/>
    <lineage>
        <taxon>Bacteria</taxon>
        <taxon>Pseudomonadati</taxon>
        <taxon>Pseudomonadota</taxon>
        <taxon>Gammaproteobacteria</taxon>
        <taxon>Pseudomonadales</taxon>
        <taxon>Pseudomonadaceae</taxon>
        <taxon>Pseudomonas</taxon>
    </lineage>
</organism>
<dbReference type="InterPro" id="IPR020497">
    <property type="entry name" value="DUF5440"/>
</dbReference>
<gene>
    <name evidence="2" type="ORF">JFT45_24665</name>
</gene>
<feature type="compositionally biased region" description="Polar residues" evidence="1">
    <location>
        <begin position="1"/>
        <end position="23"/>
    </location>
</feature>
<dbReference type="Proteomes" id="UP000658390">
    <property type="component" value="Unassembled WGS sequence"/>
</dbReference>
<evidence type="ECO:0000313" key="3">
    <source>
        <dbReference type="Proteomes" id="UP000658390"/>
    </source>
</evidence>
<reference evidence="2" key="1">
    <citation type="submission" date="2020-12" db="EMBL/GenBank/DDBJ databases">
        <title>Antibiotic resistance and phylogeny of Pseudomonas spp. isolated over three decades from chicken meat in the Norwegian food chain.</title>
        <authorList>
            <person name="Moen B."/>
        </authorList>
    </citation>
    <scope>NUCLEOTIDE SEQUENCE</scope>
    <source>
        <strain evidence="2">MF6762</strain>
    </source>
</reference>
<evidence type="ECO:0000313" key="2">
    <source>
        <dbReference type="EMBL" id="MBJ2259699.1"/>
    </source>
</evidence>
<sequence>MTSERNALKEQPNTWTRGGQAKSSDVAATMGKLLAVQGTEHKHALPQFPQGLLSEFEVVNQEGETGSKTWVLRDVKSQIAYELSQATIEGWDIPAAPAKGPSIIVALKPSMVAMHLPTGEFYCDAQPPSRVRRKR</sequence>
<evidence type="ECO:0000256" key="1">
    <source>
        <dbReference type="SAM" id="MobiDB-lite"/>
    </source>
</evidence>
<name>A0A8I1FVB6_9PSED</name>
<protein>
    <submittedName>
        <fullName evidence="2">Uncharacterized protein</fullName>
    </submittedName>
</protein>
<accession>A0A8I1FVB6</accession>
<dbReference type="Pfam" id="PF17509">
    <property type="entry name" value="DUF5440"/>
    <property type="match status" value="1"/>
</dbReference>
<dbReference type="AlphaFoldDB" id="A0A8I1FVB6"/>
<dbReference type="EMBL" id="JAEKCZ010000034">
    <property type="protein sequence ID" value="MBJ2259699.1"/>
    <property type="molecule type" value="Genomic_DNA"/>
</dbReference>
<comment type="caution">
    <text evidence="2">The sequence shown here is derived from an EMBL/GenBank/DDBJ whole genome shotgun (WGS) entry which is preliminary data.</text>
</comment>